<protein>
    <submittedName>
        <fullName evidence="10">Serine protease</fullName>
    </submittedName>
</protein>
<dbReference type="Pfam" id="PF00082">
    <property type="entry name" value="Peptidase_S8"/>
    <property type="match status" value="1"/>
</dbReference>
<dbReference type="Gene3D" id="3.30.70.80">
    <property type="entry name" value="Peptidase S8 propeptide/proteinase inhibitor I9"/>
    <property type="match status" value="1"/>
</dbReference>
<organism evidence="10 11">
    <name type="scientific">Ceratobasidium theobromae</name>
    <dbReference type="NCBI Taxonomy" id="1582974"/>
    <lineage>
        <taxon>Eukaryota</taxon>
        <taxon>Fungi</taxon>
        <taxon>Dikarya</taxon>
        <taxon>Basidiomycota</taxon>
        <taxon>Agaricomycotina</taxon>
        <taxon>Agaricomycetes</taxon>
        <taxon>Cantharellales</taxon>
        <taxon>Ceratobasidiaceae</taxon>
        <taxon>Ceratobasidium</taxon>
    </lineage>
</organism>
<evidence type="ECO:0000256" key="7">
    <source>
        <dbReference type="SAM" id="SignalP"/>
    </source>
</evidence>
<dbReference type="GO" id="GO:0004252">
    <property type="term" value="F:serine-type endopeptidase activity"/>
    <property type="evidence" value="ECO:0007669"/>
    <property type="project" value="UniProtKB-UniRule"/>
</dbReference>
<dbReference type="InterPro" id="IPR050131">
    <property type="entry name" value="Peptidase_S8_subtilisin-like"/>
</dbReference>
<dbReference type="InterPro" id="IPR037045">
    <property type="entry name" value="S8pro/Inhibitor_I9_sf"/>
</dbReference>
<dbReference type="InterPro" id="IPR000209">
    <property type="entry name" value="Peptidase_S8/S53_dom"/>
</dbReference>
<keyword evidence="4 5" id="KW-0720">Serine protease</keyword>
<dbReference type="InterPro" id="IPR010259">
    <property type="entry name" value="S8pro/Inhibitor_I9"/>
</dbReference>
<dbReference type="EMBL" id="SSOP01000005">
    <property type="protein sequence ID" value="KAB5595862.1"/>
    <property type="molecule type" value="Genomic_DNA"/>
</dbReference>
<dbReference type="OrthoDB" id="19448at2759"/>
<dbReference type="SUPFAM" id="SSF52743">
    <property type="entry name" value="Subtilisin-like"/>
    <property type="match status" value="1"/>
</dbReference>
<dbReference type="CDD" id="cd04077">
    <property type="entry name" value="Peptidases_S8_PCSK9_ProteinaseK_like"/>
    <property type="match status" value="1"/>
</dbReference>
<dbReference type="FunFam" id="3.40.50.200:FF:000007">
    <property type="entry name" value="Subtilisin-like serine protease"/>
    <property type="match status" value="1"/>
</dbReference>
<comment type="caution">
    <text evidence="10">The sequence shown here is derived from an EMBL/GenBank/DDBJ whole genome shotgun (WGS) entry which is preliminary data.</text>
</comment>
<dbReference type="Proteomes" id="UP000383932">
    <property type="component" value="Unassembled WGS sequence"/>
</dbReference>
<dbReference type="SUPFAM" id="SSF54897">
    <property type="entry name" value="Protease propeptides/inhibitors"/>
    <property type="match status" value="1"/>
</dbReference>
<keyword evidence="11" id="KW-1185">Reference proteome</keyword>
<dbReference type="GO" id="GO:0006508">
    <property type="term" value="P:proteolysis"/>
    <property type="evidence" value="ECO:0007669"/>
    <property type="project" value="UniProtKB-KW"/>
</dbReference>
<feature type="chain" id="PRO_5024279095" evidence="7">
    <location>
        <begin position="25"/>
        <end position="402"/>
    </location>
</feature>
<evidence type="ECO:0000256" key="4">
    <source>
        <dbReference type="ARBA" id="ARBA00022825"/>
    </source>
</evidence>
<dbReference type="InterPro" id="IPR023828">
    <property type="entry name" value="Peptidase_S8_Ser-AS"/>
</dbReference>
<dbReference type="AlphaFoldDB" id="A0A5N5QVT5"/>
<evidence type="ECO:0000259" key="9">
    <source>
        <dbReference type="Pfam" id="PF05922"/>
    </source>
</evidence>
<keyword evidence="7" id="KW-0732">Signal</keyword>
<dbReference type="PROSITE" id="PS00138">
    <property type="entry name" value="SUBTILASE_SER"/>
    <property type="match status" value="1"/>
</dbReference>
<evidence type="ECO:0000313" key="10">
    <source>
        <dbReference type="EMBL" id="KAB5595862.1"/>
    </source>
</evidence>
<dbReference type="InterPro" id="IPR023827">
    <property type="entry name" value="Peptidase_S8_Asp-AS"/>
</dbReference>
<dbReference type="PANTHER" id="PTHR43806">
    <property type="entry name" value="PEPTIDASE S8"/>
    <property type="match status" value="1"/>
</dbReference>
<dbReference type="Pfam" id="PF05922">
    <property type="entry name" value="Inhibitor_I9"/>
    <property type="match status" value="1"/>
</dbReference>
<dbReference type="Gene3D" id="3.40.50.200">
    <property type="entry name" value="Peptidase S8/S53 domain"/>
    <property type="match status" value="1"/>
</dbReference>
<feature type="domain" description="Inhibitor I9" evidence="9">
    <location>
        <begin position="38"/>
        <end position="107"/>
    </location>
</feature>
<feature type="active site" description="Charge relay system" evidence="5">
    <location>
        <position position="156"/>
    </location>
</feature>
<dbReference type="InterPro" id="IPR036852">
    <property type="entry name" value="Peptidase_S8/S53_dom_sf"/>
</dbReference>
<dbReference type="GO" id="GO:0005615">
    <property type="term" value="C:extracellular space"/>
    <property type="evidence" value="ECO:0007669"/>
    <property type="project" value="TreeGrafter"/>
</dbReference>
<feature type="active site" description="Charge relay system" evidence="5">
    <location>
        <position position="187"/>
    </location>
</feature>
<sequence>MLHLGSFLYSALALVALSAGTVTAVPVTKANGQVKPGSYIVVLHDTTSMTSHISWVKSKETKTKSKSNINYQYNVVNAYSAQLTDASLKSLTNSPDVAMIIPDTMVNATVIQNDAPWGLARIGAQKQLPVGSLVTKLTYPFPYKTSPSGVDAYVIDTGINTQHVDFGGRARWGKTFGPYASQDGNGHGTHVAGTIAGKRWGVAKSASIYAVKVLSDQGSGWTSDVIAGIDWVVAQSKITRRPSVINLSLGGPTNAAMDQSVANAVIAGVHVVVAAGNNNVDAKDTSPARVPSVITVGATSITDARWQWNAFQGSNFGSSVDIFAPGEDITSAWIGSTTATNRITGTSMATPHVSGLVAYLLALEGQKTPSVMLTRIKQLAPDGILKGIPLGTRNEMIWNGGA</sequence>
<feature type="signal peptide" evidence="7">
    <location>
        <begin position="1"/>
        <end position="24"/>
    </location>
</feature>
<evidence type="ECO:0000256" key="5">
    <source>
        <dbReference type="PROSITE-ProRule" id="PRU01240"/>
    </source>
</evidence>
<dbReference type="PRINTS" id="PR00723">
    <property type="entry name" value="SUBTILISIN"/>
</dbReference>
<dbReference type="PROSITE" id="PS00136">
    <property type="entry name" value="SUBTILASE_ASP"/>
    <property type="match status" value="1"/>
</dbReference>
<dbReference type="PROSITE" id="PS00137">
    <property type="entry name" value="SUBTILASE_HIS"/>
    <property type="match status" value="1"/>
</dbReference>
<accession>A0A5N5QVT5</accession>
<gene>
    <name evidence="10" type="ORF">CTheo_626</name>
</gene>
<reference evidence="10 11" key="1">
    <citation type="journal article" date="2019" name="Fungal Biol. Biotechnol.">
        <title>Draft genome sequence of fastidious pathogen Ceratobasidium theobromae, which causes vascular-streak dieback in Theobroma cacao.</title>
        <authorList>
            <person name="Ali S.S."/>
            <person name="Asman A."/>
            <person name="Shao J."/>
            <person name="Firmansyah A.P."/>
            <person name="Susilo A.W."/>
            <person name="Rosmana A."/>
            <person name="McMahon P."/>
            <person name="Junaid M."/>
            <person name="Guest D."/>
            <person name="Kheng T.Y."/>
            <person name="Meinhardt L.W."/>
            <person name="Bailey B.A."/>
        </authorList>
    </citation>
    <scope>NUCLEOTIDE SEQUENCE [LARGE SCALE GENOMIC DNA]</scope>
    <source>
        <strain evidence="10 11">CT2</strain>
    </source>
</reference>
<dbReference type="InterPro" id="IPR022398">
    <property type="entry name" value="Peptidase_S8_His-AS"/>
</dbReference>
<comment type="similarity">
    <text evidence="1 5 6">Belongs to the peptidase S8 family.</text>
</comment>
<evidence type="ECO:0000256" key="3">
    <source>
        <dbReference type="ARBA" id="ARBA00022801"/>
    </source>
</evidence>
<evidence type="ECO:0000313" key="11">
    <source>
        <dbReference type="Proteomes" id="UP000383932"/>
    </source>
</evidence>
<dbReference type="InterPro" id="IPR034193">
    <property type="entry name" value="PCSK9_ProteinaseK-like"/>
</dbReference>
<dbReference type="PANTHER" id="PTHR43806:SF11">
    <property type="entry name" value="CEREVISIN-RELATED"/>
    <property type="match status" value="1"/>
</dbReference>
<dbReference type="InterPro" id="IPR015500">
    <property type="entry name" value="Peptidase_S8_subtilisin-rel"/>
</dbReference>
<feature type="domain" description="Peptidase S8/S53" evidence="8">
    <location>
        <begin position="154"/>
        <end position="378"/>
    </location>
</feature>
<evidence type="ECO:0000256" key="1">
    <source>
        <dbReference type="ARBA" id="ARBA00011073"/>
    </source>
</evidence>
<dbReference type="PROSITE" id="PS51892">
    <property type="entry name" value="SUBTILASE"/>
    <property type="match status" value="1"/>
</dbReference>
<feature type="active site" description="Charge relay system" evidence="5">
    <location>
        <position position="347"/>
    </location>
</feature>
<name>A0A5N5QVT5_9AGAM</name>
<keyword evidence="2 5" id="KW-0645">Protease</keyword>
<keyword evidence="3 5" id="KW-0378">Hydrolase</keyword>
<evidence type="ECO:0000259" key="8">
    <source>
        <dbReference type="Pfam" id="PF00082"/>
    </source>
</evidence>
<evidence type="ECO:0000256" key="2">
    <source>
        <dbReference type="ARBA" id="ARBA00022670"/>
    </source>
</evidence>
<proteinExistence type="inferred from homology"/>
<evidence type="ECO:0000256" key="6">
    <source>
        <dbReference type="RuleBase" id="RU003355"/>
    </source>
</evidence>